<reference evidence="12" key="3">
    <citation type="submission" date="2022-06" db="UniProtKB">
        <authorList>
            <consortium name="EnsemblPlants"/>
        </authorList>
    </citation>
    <scope>IDENTIFICATION</scope>
</reference>
<feature type="signal peptide" evidence="10">
    <location>
        <begin position="1"/>
        <end position="24"/>
    </location>
</feature>
<evidence type="ECO:0000256" key="8">
    <source>
        <dbReference type="ARBA" id="ARBA00023326"/>
    </source>
</evidence>
<dbReference type="GO" id="GO:0030245">
    <property type="term" value="P:cellulose catabolic process"/>
    <property type="evidence" value="ECO:0007669"/>
    <property type="project" value="UniProtKB-KW"/>
</dbReference>
<evidence type="ECO:0000313" key="13">
    <source>
        <dbReference type="Proteomes" id="UP000015106"/>
    </source>
</evidence>
<comment type="similarity">
    <text evidence="2">Belongs to the glycosyl hydrolase 9 (cellulase E) family.</text>
</comment>
<dbReference type="GO" id="GO:0008810">
    <property type="term" value="F:cellulase activity"/>
    <property type="evidence" value="ECO:0007669"/>
    <property type="project" value="UniProtKB-EC"/>
</dbReference>
<evidence type="ECO:0000256" key="7">
    <source>
        <dbReference type="ARBA" id="ARBA00023295"/>
    </source>
</evidence>
<organism evidence="12 13">
    <name type="scientific">Triticum urartu</name>
    <name type="common">Red wild einkorn</name>
    <name type="synonym">Crithodium urartu</name>
    <dbReference type="NCBI Taxonomy" id="4572"/>
    <lineage>
        <taxon>Eukaryota</taxon>
        <taxon>Viridiplantae</taxon>
        <taxon>Streptophyta</taxon>
        <taxon>Embryophyta</taxon>
        <taxon>Tracheophyta</taxon>
        <taxon>Spermatophyta</taxon>
        <taxon>Magnoliopsida</taxon>
        <taxon>Liliopsida</taxon>
        <taxon>Poales</taxon>
        <taxon>Poaceae</taxon>
        <taxon>BOP clade</taxon>
        <taxon>Pooideae</taxon>
        <taxon>Triticodae</taxon>
        <taxon>Triticeae</taxon>
        <taxon>Triticinae</taxon>
        <taxon>Triticum</taxon>
    </lineage>
</organism>
<dbReference type="EC" id="3.2.1.4" evidence="3"/>
<comment type="catalytic activity">
    <reaction evidence="1">
        <text>Endohydrolysis of (1-&gt;4)-beta-D-glucosidic linkages in cellulose, lichenin and cereal beta-D-glucans.</text>
        <dbReference type="EC" id="3.2.1.4"/>
    </reaction>
</comment>
<feature type="compositionally biased region" description="Basic residues" evidence="9">
    <location>
        <begin position="535"/>
        <end position="545"/>
    </location>
</feature>
<name>A0A8R7R401_TRIUA</name>
<sequence length="559" mass="60812">MASCVRGCCCVLVLLLVALGITAAIVFVRNRNGGGGGDRPVPGSVDHKYAEALAVALQFFQVQKSGKLVKNEIPWRGDSAVDDGQAAGLDLSRGMYDAGDHIKFGFPLAFTATMLSWSVLEYGGAMEAAKQRDSALDALRWIMDYLVNAHPADDVLYIQVGDPEADHKCWERPETMSEKRPLTKITANSPGSDVAAETAAAMAAASLVYKPIDAPYSSSLLGHAEQLFAFADRHRAAYTRTFPELAKYYNSTTYQDELLWASGWLFHATGNGSYLAYATGKNGEDFADLGNPRYFSWDDKRPGTQVLLSRVSFFASQGADVADDNEGLESYKQTADAVMCILLPDSETAAFRTEGGLLYVADWNSLQHPVASAFLAAVYGDYMLTSGKTELTCGGQSFSPADLRKFAQSQVSALPRNRSEKWLCQCTFQSISSVRLSEPENATDVCLAMAGGLRAGGQPDEAELPGRVRRQLPAAGAPPRRVHPGGRQHGLRRPGVARVAGPQPERGRGRARRGPLQERLVRGRAAERDAERGHHVQQRPHRRPPLRAPLHVLRRAVLV</sequence>
<reference evidence="12" key="2">
    <citation type="submission" date="2018-03" db="EMBL/GenBank/DDBJ databases">
        <title>The Triticum urartu genome reveals the dynamic nature of wheat genome evolution.</title>
        <authorList>
            <person name="Ling H."/>
            <person name="Ma B."/>
            <person name="Shi X."/>
            <person name="Liu H."/>
            <person name="Dong L."/>
            <person name="Sun H."/>
            <person name="Cao Y."/>
            <person name="Gao Q."/>
            <person name="Zheng S."/>
            <person name="Li Y."/>
            <person name="Yu Y."/>
            <person name="Du H."/>
            <person name="Qi M."/>
            <person name="Li Y."/>
            <person name="Yu H."/>
            <person name="Cui Y."/>
            <person name="Wang N."/>
            <person name="Chen C."/>
            <person name="Wu H."/>
            <person name="Zhao Y."/>
            <person name="Zhang J."/>
            <person name="Li Y."/>
            <person name="Zhou W."/>
            <person name="Zhang B."/>
            <person name="Hu W."/>
            <person name="Eijk M."/>
            <person name="Tang J."/>
            <person name="Witsenboer H."/>
            <person name="Zhao S."/>
            <person name="Li Z."/>
            <person name="Zhang A."/>
            <person name="Wang D."/>
            <person name="Liang C."/>
        </authorList>
    </citation>
    <scope>NUCLEOTIDE SEQUENCE [LARGE SCALE GENOMIC DNA]</scope>
    <source>
        <strain evidence="12">cv. G1812</strain>
    </source>
</reference>
<dbReference type="Gene3D" id="1.50.10.10">
    <property type="match status" value="1"/>
</dbReference>
<evidence type="ECO:0000256" key="9">
    <source>
        <dbReference type="SAM" id="MobiDB-lite"/>
    </source>
</evidence>
<evidence type="ECO:0000256" key="2">
    <source>
        <dbReference type="ARBA" id="ARBA00007072"/>
    </source>
</evidence>
<dbReference type="Gramene" id="TuG1812G0700004176.01.T01">
    <property type="protein sequence ID" value="TuG1812G0700004176.01.T01"/>
    <property type="gene ID" value="TuG1812G0700004176.01"/>
</dbReference>
<keyword evidence="10" id="KW-0732">Signal</keyword>
<evidence type="ECO:0000256" key="4">
    <source>
        <dbReference type="ARBA" id="ARBA00022801"/>
    </source>
</evidence>
<dbReference type="Pfam" id="PF00759">
    <property type="entry name" value="Glyco_hydro_9"/>
    <property type="match status" value="1"/>
</dbReference>
<keyword evidence="7" id="KW-0326">Glycosidase</keyword>
<proteinExistence type="inferred from homology"/>
<dbReference type="SUPFAM" id="SSF48208">
    <property type="entry name" value="Six-hairpin glycosidases"/>
    <property type="match status" value="1"/>
</dbReference>
<dbReference type="Proteomes" id="UP000015106">
    <property type="component" value="Chromosome 7"/>
</dbReference>
<dbReference type="InterPro" id="IPR008928">
    <property type="entry name" value="6-hairpin_glycosidase_sf"/>
</dbReference>
<evidence type="ECO:0000256" key="6">
    <source>
        <dbReference type="ARBA" id="ARBA00023277"/>
    </source>
</evidence>
<dbReference type="AlphaFoldDB" id="A0A8R7R401"/>
<dbReference type="InterPro" id="IPR001701">
    <property type="entry name" value="Glyco_hydro_9"/>
</dbReference>
<keyword evidence="6" id="KW-0119">Carbohydrate metabolism</keyword>
<evidence type="ECO:0000256" key="1">
    <source>
        <dbReference type="ARBA" id="ARBA00000966"/>
    </source>
</evidence>
<evidence type="ECO:0000259" key="11">
    <source>
        <dbReference type="Pfam" id="PF00759"/>
    </source>
</evidence>
<evidence type="ECO:0000313" key="12">
    <source>
        <dbReference type="EnsemblPlants" id="TuG1812G0700004176.01.T01"/>
    </source>
</evidence>
<feature type="chain" id="PRO_5035876341" description="cellulase" evidence="10">
    <location>
        <begin position="25"/>
        <end position="559"/>
    </location>
</feature>
<keyword evidence="5" id="KW-0136">Cellulose degradation</keyword>
<dbReference type="PANTHER" id="PTHR22298">
    <property type="entry name" value="ENDO-1,4-BETA-GLUCANASE"/>
    <property type="match status" value="1"/>
</dbReference>
<dbReference type="InterPro" id="IPR012341">
    <property type="entry name" value="6hp_glycosidase-like_sf"/>
</dbReference>
<dbReference type="EnsemblPlants" id="TuG1812G0700004176.01.T01">
    <property type="protein sequence ID" value="TuG1812G0700004176.01.T01"/>
    <property type="gene ID" value="TuG1812G0700004176.01"/>
</dbReference>
<keyword evidence="8" id="KW-0624">Polysaccharide degradation</keyword>
<feature type="region of interest" description="Disordered" evidence="9">
    <location>
        <begin position="472"/>
        <end position="548"/>
    </location>
</feature>
<evidence type="ECO:0000256" key="3">
    <source>
        <dbReference type="ARBA" id="ARBA00012601"/>
    </source>
</evidence>
<accession>A0A8R7R401</accession>
<feature type="domain" description="Glycoside hydrolase family 9" evidence="11">
    <location>
        <begin position="49"/>
        <end position="412"/>
    </location>
</feature>
<evidence type="ECO:0000256" key="5">
    <source>
        <dbReference type="ARBA" id="ARBA00023001"/>
    </source>
</evidence>
<keyword evidence="4" id="KW-0378">Hydrolase</keyword>
<protein>
    <recommendedName>
        <fullName evidence="3">cellulase</fullName>
        <ecNumber evidence="3">3.2.1.4</ecNumber>
    </recommendedName>
</protein>
<keyword evidence="13" id="KW-1185">Reference proteome</keyword>
<reference evidence="13" key="1">
    <citation type="journal article" date="2013" name="Nature">
        <title>Draft genome of the wheat A-genome progenitor Triticum urartu.</title>
        <authorList>
            <person name="Ling H.Q."/>
            <person name="Zhao S."/>
            <person name="Liu D."/>
            <person name="Wang J."/>
            <person name="Sun H."/>
            <person name="Zhang C."/>
            <person name="Fan H."/>
            <person name="Li D."/>
            <person name="Dong L."/>
            <person name="Tao Y."/>
            <person name="Gao C."/>
            <person name="Wu H."/>
            <person name="Li Y."/>
            <person name="Cui Y."/>
            <person name="Guo X."/>
            <person name="Zheng S."/>
            <person name="Wang B."/>
            <person name="Yu K."/>
            <person name="Liang Q."/>
            <person name="Yang W."/>
            <person name="Lou X."/>
            <person name="Chen J."/>
            <person name="Feng M."/>
            <person name="Jian J."/>
            <person name="Zhang X."/>
            <person name="Luo G."/>
            <person name="Jiang Y."/>
            <person name="Liu J."/>
            <person name="Wang Z."/>
            <person name="Sha Y."/>
            <person name="Zhang B."/>
            <person name="Wu H."/>
            <person name="Tang D."/>
            <person name="Shen Q."/>
            <person name="Xue P."/>
            <person name="Zou S."/>
            <person name="Wang X."/>
            <person name="Liu X."/>
            <person name="Wang F."/>
            <person name="Yang Y."/>
            <person name="An X."/>
            <person name="Dong Z."/>
            <person name="Zhang K."/>
            <person name="Zhang X."/>
            <person name="Luo M.C."/>
            <person name="Dvorak J."/>
            <person name="Tong Y."/>
            <person name="Wang J."/>
            <person name="Yang H."/>
            <person name="Li Z."/>
            <person name="Wang D."/>
            <person name="Zhang A."/>
            <person name="Wang J."/>
        </authorList>
    </citation>
    <scope>NUCLEOTIDE SEQUENCE</scope>
    <source>
        <strain evidence="13">cv. G1812</strain>
    </source>
</reference>
<feature type="compositionally biased region" description="Basic residues" evidence="9">
    <location>
        <begin position="480"/>
        <end position="492"/>
    </location>
</feature>
<feature type="compositionally biased region" description="Basic and acidic residues" evidence="9">
    <location>
        <begin position="515"/>
        <end position="534"/>
    </location>
</feature>
<evidence type="ECO:0000256" key="10">
    <source>
        <dbReference type="SAM" id="SignalP"/>
    </source>
</evidence>